<proteinExistence type="predicted"/>
<name>A0ABS7DLG3_9FIRM</name>
<evidence type="ECO:0000313" key="1">
    <source>
        <dbReference type="EMBL" id="MBW7572149.1"/>
    </source>
</evidence>
<accession>A0ABS7DLG3</accession>
<protein>
    <submittedName>
        <fullName evidence="1">Uncharacterized protein</fullName>
    </submittedName>
</protein>
<reference evidence="1 2" key="1">
    <citation type="submission" date="2021-03" db="EMBL/GenBank/DDBJ databases">
        <title>Caproiciproducens sp. nov. isolated from feces of cow.</title>
        <authorList>
            <person name="Choi J.-Y."/>
        </authorList>
    </citation>
    <scope>NUCLEOTIDE SEQUENCE [LARGE SCALE GENOMIC DNA]</scope>
    <source>
        <strain evidence="1 2">AGMB10547</strain>
    </source>
</reference>
<dbReference type="EMBL" id="JAGFNZ010000002">
    <property type="protein sequence ID" value="MBW7572149.1"/>
    <property type="molecule type" value="Genomic_DNA"/>
</dbReference>
<sequence length="147" mass="16995">MDEIKEIFCGDSYNPFLDYCELHNYKQMSDLINCRFEELPELIGISSILLSRIKAICILYFKKHPECRTLLRSSKAKTKAKTAPKTDDLPDRLLVVFQQNANKLIHISEITKDLGKGVKRNDIIHVLEHQSWCKIVDGSTFFYSPTD</sequence>
<evidence type="ECO:0000313" key="2">
    <source>
        <dbReference type="Proteomes" id="UP000719942"/>
    </source>
</evidence>
<keyword evidence="2" id="KW-1185">Reference proteome</keyword>
<gene>
    <name evidence="1" type="ORF">J5W02_04925</name>
</gene>
<comment type="caution">
    <text evidence="1">The sequence shown here is derived from an EMBL/GenBank/DDBJ whole genome shotgun (WGS) entry which is preliminary data.</text>
</comment>
<organism evidence="1 2">
    <name type="scientific">Caproiciproducens faecalis</name>
    <dbReference type="NCBI Taxonomy" id="2820301"/>
    <lineage>
        <taxon>Bacteria</taxon>
        <taxon>Bacillati</taxon>
        <taxon>Bacillota</taxon>
        <taxon>Clostridia</taxon>
        <taxon>Eubacteriales</taxon>
        <taxon>Acutalibacteraceae</taxon>
        <taxon>Caproiciproducens</taxon>
    </lineage>
</organism>
<dbReference type="RefSeq" id="WP_219964571.1">
    <property type="nucleotide sequence ID" value="NZ_JAGFNZ010000002.1"/>
</dbReference>
<dbReference type="Proteomes" id="UP000719942">
    <property type="component" value="Unassembled WGS sequence"/>
</dbReference>